<feature type="compositionally biased region" description="Gly residues" evidence="1">
    <location>
        <begin position="79"/>
        <end position="92"/>
    </location>
</feature>
<dbReference type="SUPFAM" id="SSF81383">
    <property type="entry name" value="F-box domain"/>
    <property type="match status" value="1"/>
</dbReference>
<gene>
    <name evidence="4" type="primary">LOC113463024</name>
</gene>
<evidence type="ECO:0000259" key="2">
    <source>
        <dbReference type="PROSITE" id="PS50181"/>
    </source>
</evidence>
<proteinExistence type="predicted"/>
<dbReference type="PANTHER" id="PTHR16008">
    <property type="entry name" value="F-BOX ONLY PROTEIN 4"/>
    <property type="match status" value="1"/>
</dbReference>
<dbReference type="InterPro" id="IPR039588">
    <property type="entry name" value="FBXO4"/>
</dbReference>
<sequence length="267" mass="29099">MEAAPVPNPGNSRSELSSNSLPVDVALNVVSYLETADVCSLGSCSRFWRGLCSSDFVWIALYKRRWPALGAGSQPRASEGGGGGGGGGGGECSGDAEALSSPQKWRVLYINKHRQIASAVSTVIKFVQQCSQNESLEVGYYLKAVADLGLLELGFEDVQLFLFARKQNVLLNLIGLHYSIFSLAAPPKDVAESLRRCEVSDRQVCVSWFKVGRWFYGFRLPDEHRSREVSLGELAMANEEEVLAVLNRGAVHEVLRVQIKSITASTT</sequence>
<evidence type="ECO:0000313" key="3">
    <source>
        <dbReference type="Proteomes" id="UP000228380"/>
    </source>
</evidence>
<evidence type="ECO:0000256" key="1">
    <source>
        <dbReference type="SAM" id="MobiDB-lite"/>
    </source>
</evidence>
<reference evidence="4" key="2">
    <citation type="submission" date="2025-08" db="UniProtKB">
        <authorList>
            <consortium name="RefSeq"/>
        </authorList>
    </citation>
    <scope>IDENTIFICATION</scope>
    <source>
        <tissue evidence="4">Young leaves</tissue>
    </source>
</reference>
<evidence type="ECO:0000313" key="4">
    <source>
        <dbReference type="RefSeq" id="XP_026662253.1"/>
    </source>
</evidence>
<protein>
    <submittedName>
        <fullName evidence="4">Uncharacterized protein LOC113463024 isoform X1</fullName>
    </submittedName>
</protein>
<accession>A0A8B8J723</accession>
<feature type="region of interest" description="Disordered" evidence="1">
    <location>
        <begin position="70"/>
        <end position="97"/>
    </location>
</feature>
<dbReference type="RefSeq" id="XP_026662253.1">
    <property type="nucleotide sequence ID" value="XM_026806452.2"/>
</dbReference>
<dbReference type="Pfam" id="PF12937">
    <property type="entry name" value="F-box-like"/>
    <property type="match status" value="1"/>
</dbReference>
<dbReference type="KEGG" id="pda:113463024"/>
<dbReference type="InterPro" id="IPR036047">
    <property type="entry name" value="F-box-like_dom_sf"/>
</dbReference>
<dbReference type="Proteomes" id="UP000228380">
    <property type="component" value="Chromosome 13"/>
</dbReference>
<keyword evidence="3" id="KW-1185">Reference proteome</keyword>
<dbReference type="PANTHER" id="PTHR16008:SF4">
    <property type="entry name" value="F-BOX ONLY PROTEIN 4"/>
    <property type="match status" value="1"/>
</dbReference>
<dbReference type="SMART" id="SM00256">
    <property type="entry name" value="FBOX"/>
    <property type="match status" value="1"/>
</dbReference>
<organism evidence="3 4">
    <name type="scientific">Phoenix dactylifera</name>
    <name type="common">Date palm</name>
    <dbReference type="NCBI Taxonomy" id="42345"/>
    <lineage>
        <taxon>Eukaryota</taxon>
        <taxon>Viridiplantae</taxon>
        <taxon>Streptophyta</taxon>
        <taxon>Embryophyta</taxon>
        <taxon>Tracheophyta</taxon>
        <taxon>Spermatophyta</taxon>
        <taxon>Magnoliopsida</taxon>
        <taxon>Liliopsida</taxon>
        <taxon>Arecaceae</taxon>
        <taxon>Coryphoideae</taxon>
        <taxon>Phoeniceae</taxon>
        <taxon>Phoenix</taxon>
    </lineage>
</organism>
<name>A0A8B8J723_PHODC</name>
<dbReference type="GO" id="GO:0019005">
    <property type="term" value="C:SCF ubiquitin ligase complex"/>
    <property type="evidence" value="ECO:0007669"/>
    <property type="project" value="TreeGrafter"/>
</dbReference>
<dbReference type="AlphaFoldDB" id="A0A8B8J723"/>
<reference evidence="3" key="1">
    <citation type="journal article" date="2019" name="Nat. Commun.">
        <title>Genome-wide association mapping of date palm fruit traits.</title>
        <authorList>
            <person name="Hazzouri K.M."/>
            <person name="Gros-Balthazard M."/>
            <person name="Flowers J.M."/>
            <person name="Copetti D."/>
            <person name="Lemansour A."/>
            <person name="Lebrun M."/>
            <person name="Masmoudi K."/>
            <person name="Ferrand S."/>
            <person name="Dhar M.I."/>
            <person name="Fresquez Z.A."/>
            <person name="Rosas U."/>
            <person name="Zhang J."/>
            <person name="Talag J."/>
            <person name="Lee S."/>
            <person name="Kudrna D."/>
            <person name="Powell R.F."/>
            <person name="Leitch I.J."/>
            <person name="Krueger R.R."/>
            <person name="Wing R.A."/>
            <person name="Amiri K.M.A."/>
            <person name="Purugganan M.D."/>
        </authorList>
    </citation>
    <scope>NUCLEOTIDE SEQUENCE [LARGE SCALE GENOMIC DNA]</scope>
    <source>
        <strain evidence="3">cv. Khalas</strain>
    </source>
</reference>
<dbReference type="GO" id="GO:0000209">
    <property type="term" value="P:protein polyubiquitination"/>
    <property type="evidence" value="ECO:0007669"/>
    <property type="project" value="TreeGrafter"/>
</dbReference>
<dbReference type="Gene3D" id="1.20.1280.50">
    <property type="match status" value="1"/>
</dbReference>
<dbReference type="GO" id="GO:0031146">
    <property type="term" value="P:SCF-dependent proteasomal ubiquitin-dependent protein catabolic process"/>
    <property type="evidence" value="ECO:0007669"/>
    <property type="project" value="InterPro"/>
</dbReference>
<dbReference type="InterPro" id="IPR001810">
    <property type="entry name" value="F-box_dom"/>
</dbReference>
<dbReference type="GeneID" id="113463024"/>
<dbReference type="OrthoDB" id="3219396at2759"/>
<feature type="domain" description="F-box" evidence="2">
    <location>
        <begin position="15"/>
        <end position="61"/>
    </location>
</feature>
<dbReference type="PROSITE" id="PS50181">
    <property type="entry name" value="FBOX"/>
    <property type="match status" value="1"/>
</dbReference>